<feature type="compositionally biased region" description="Basic residues" evidence="1">
    <location>
        <begin position="1"/>
        <end position="22"/>
    </location>
</feature>
<name>A0A1F6EFP5_9BACT</name>
<dbReference type="AlphaFoldDB" id="A0A1F6EFP5"/>
<accession>A0A1F6EFP5</accession>
<sequence>MFTLKHGKTKKQRNTKTKKPSSAKHGAAVISLAEYDVELRGAYLVVKKVRGWLLGVSVSRRVLGGMRLVSAPRSR</sequence>
<dbReference type="EMBL" id="MFLY01000050">
    <property type="protein sequence ID" value="OGG72463.1"/>
    <property type="molecule type" value="Genomic_DNA"/>
</dbReference>
<reference evidence="2 3" key="1">
    <citation type="journal article" date="2016" name="Nat. Commun.">
        <title>Thousands of microbial genomes shed light on interconnected biogeochemical processes in an aquifer system.</title>
        <authorList>
            <person name="Anantharaman K."/>
            <person name="Brown C.T."/>
            <person name="Hug L.A."/>
            <person name="Sharon I."/>
            <person name="Castelle C.J."/>
            <person name="Probst A.J."/>
            <person name="Thomas B.C."/>
            <person name="Singh A."/>
            <person name="Wilkins M.J."/>
            <person name="Karaoz U."/>
            <person name="Brodie E.L."/>
            <person name="Williams K.H."/>
            <person name="Hubbard S.S."/>
            <person name="Banfield J.F."/>
        </authorList>
    </citation>
    <scope>NUCLEOTIDE SEQUENCE [LARGE SCALE GENOMIC DNA]</scope>
</reference>
<protein>
    <submittedName>
        <fullName evidence="2">Uncharacterized protein</fullName>
    </submittedName>
</protein>
<evidence type="ECO:0000256" key="1">
    <source>
        <dbReference type="SAM" id="MobiDB-lite"/>
    </source>
</evidence>
<feature type="region of interest" description="Disordered" evidence="1">
    <location>
        <begin position="1"/>
        <end position="26"/>
    </location>
</feature>
<evidence type="ECO:0000313" key="3">
    <source>
        <dbReference type="Proteomes" id="UP000177306"/>
    </source>
</evidence>
<comment type="caution">
    <text evidence="2">The sequence shown here is derived from an EMBL/GenBank/DDBJ whole genome shotgun (WGS) entry which is preliminary data.</text>
</comment>
<dbReference type="Proteomes" id="UP000177306">
    <property type="component" value="Unassembled WGS sequence"/>
</dbReference>
<gene>
    <name evidence="2" type="ORF">A3A38_02150</name>
</gene>
<organism evidence="2 3">
    <name type="scientific">Candidatus Kaiserbacteria bacterium RIFCSPLOWO2_01_FULL_53_17</name>
    <dbReference type="NCBI Taxonomy" id="1798511"/>
    <lineage>
        <taxon>Bacteria</taxon>
        <taxon>Candidatus Kaiseribacteriota</taxon>
    </lineage>
</organism>
<proteinExistence type="predicted"/>
<evidence type="ECO:0000313" key="2">
    <source>
        <dbReference type="EMBL" id="OGG72463.1"/>
    </source>
</evidence>